<evidence type="ECO:0000259" key="1">
    <source>
        <dbReference type="Pfam" id="PF22688"/>
    </source>
</evidence>
<name>A0A840HPX3_9SPHN</name>
<dbReference type="Pfam" id="PF22688">
    <property type="entry name" value="Hda_lid"/>
    <property type="match status" value="1"/>
</dbReference>
<dbReference type="EMBL" id="JACHOV010000001">
    <property type="protein sequence ID" value="MBB4639965.1"/>
    <property type="molecule type" value="Genomic_DNA"/>
</dbReference>
<protein>
    <recommendedName>
        <fullName evidence="1">Hda lid domain-containing protein</fullName>
    </recommendedName>
</protein>
<dbReference type="SUPFAM" id="SSF52540">
    <property type="entry name" value="P-loop containing nucleoside triphosphate hydrolases"/>
    <property type="match status" value="1"/>
</dbReference>
<dbReference type="Proteomes" id="UP000575068">
    <property type="component" value="Unassembled WGS sequence"/>
</dbReference>
<gene>
    <name evidence="2" type="ORF">HNQ99_000245</name>
</gene>
<keyword evidence="3" id="KW-1185">Reference proteome</keyword>
<dbReference type="RefSeq" id="WP_184473815.1">
    <property type="nucleotide sequence ID" value="NZ_JACHOV010000001.1"/>
</dbReference>
<feature type="domain" description="Hda lid" evidence="1">
    <location>
        <begin position="133"/>
        <end position="193"/>
    </location>
</feature>
<organism evidence="2 3">
    <name type="scientific">Rhizorhapis suberifaciens</name>
    <name type="common">corky root of lettuce</name>
    <dbReference type="NCBI Taxonomy" id="13656"/>
    <lineage>
        <taxon>Bacteria</taxon>
        <taxon>Pseudomonadati</taxon>
        <taxon>Pseudomonadota</taxon>
        <taxon>Alphaproteobacteria</taxon>
        <taxon>Sphingomonadales</taxon>
        <taxon>Sphingomonadaceae</taxon>
        <taxon>Rhizorhapis</taxon>
    </lineage>
</organism>
<accession>A0A840HPX3</accession>
<dbReference type="AlphaFoldDB" id="A0A840HPX3"/>
<comment type="caution">
    <text evidence="2">The sequence shown here is derived from an EMBL/GenBank/DDBJ whole genome shotgun (WGS) entry which is preliminary data.</text>
</comment>
<reference evidence="2 3" key="1">
    <citation type="submission" date="2020-08" db="EMBL/GenBank/DDBJ databases">
        <title>Genomic Encyclopedia of Type Strains, Phase IV (KMG-IV): sequencing the most valuable type-strain genomes for metagenomic binning, comparative biology and taxonomic classification.</title>
        <authorList>
            <person name="Goeker M."/>
        </authorList>
    </citation>
    <scope>NUCLEOTIDE SEQUENCE [LARGE SCALE GENOMIC DNA]</scope>
    <source>
        <strain evidence="2 3">DSM 7465</strain>
    </source>
</reference>
<dbReference type="Gene3D" id="1.10.8.60">
    <property type="match status" value="1"/>
</dbReference>
<dbReference type="InterPro" id="IPR027417">
    <property type="entry name" value="P-loop_NTPase"/>
</dbReference>
<dbReference type="InterPro" id="IPR055199">
    <property type="entry name" value="Hda_lid"/>
</dbReference>
<evidence type="ECO:0000313" key="2">
    <source>
        <dbReference type="EMBL" id="MBB4639965.1"/>
    </source>
</evidence>
<proteinExistence type="predicted"/>
<sequence length="201" mass="22289">MSQISLPLDWTGRDKGETFLLSESNRLAVRHLDHWGVWPVRTSILTGPSKSGRSTLGRLFERKTGGKMIDDARHADEEAIFHAWNDAQLRHYPLLLIADLPPAMWNVALPDLRSRLAAAPHVAIEEPDDSLALALIEKRLSDCGAAYSPDLASFLHRRIERSYAAIAATIACLNDASLSQSRKISVPFAKEVLHKSGLQHI</sequence>
<evidence type="ECO:0000313" key="3">
    <source>
        <dbReference type="Proteomes" id="UP000575068"/>
    </source>
</evidence>